<dbReference type="Proteomes" id="UP000468668">
    <property type="component" value="Unassembled WGS sequence"/>
</dbReference>
<organism evidence="2 3">
    <name type="scientific">Ellagibacter isourolithinifaciens</name>
    <dbReference type="NCBI Taxonomy" id="2137581"/>
    <lineage>
        <taxon>Bacteria</taxon>
        <taxon>Bacillati</taxon>
        <taxon>Actinomycetota</taxon>
        <taxon>Coriobacteriia</taxon>
        <taxon>Eggerthellales</taxon>
        <taxon>Eggerthellaceae</taxon>
        <taxon>Ellagibacter</taxon>
    </lineage>
</organism>
<gene>
    <name evidence="2" type="ORF">F8C90_09715</name>
</gene>
<evidence type="ECO:0000313" key="2">
    <source>
        <dbReference type="EMBL" id="KAB1636600.1"/>
    </source>
</evidence>
<dbReference type="OrthoDB" id="3515089at2"/>
<dbReference type="GeneID" id="98658688"/>
<comment type="caution">
    <text evidence="2">The sequence shown here is derived from an EMBL/GenBank/DDBJ whole genome shotgun (WGS) entry which is preliminary data.</text>
</comment>
<dbReference type="RefSeq" id="WP_158050323.1">
    <property type="nucleotide sequence ID" value="NZ_WAJR01000033.1"/>
</dbReference>
<evidence type="ECO:0000313" key="3">
    <source>
        <dbReference type="Proteomes" id="UP000468668"/>
    </source>
</evidence>
<dbReference type="AlphaFoldDB" id="A0A6N6NL84"/>
<feature type="region of interest" description="Disordered" evidence="1">
    <location>
        <begin position="17"/>
        <end position="37"/>
    </location>
</feature>
<accession>A0A6N6NL84</accession>
<proteinExistence type="predicted"/>
<sequence>MEMSEIQAARLLLGGGGAGSGGSQQGPSGPGGHGSASVRYGTVTAVDAKAGTVTVLLDGQAAPITLTDATASTRLKVGDRVKIVKQGQSWVIDLAGGISRALDASVEEAKKQFAADKARMDEHDKAMGRYEKDMAAAKDELAGMDGKIDSAVKDAVSKLETPDGGNHIYASADEPTAPDGGFQAGDLWYQTNADSQIVAVKVWNGTVWNGYDLVANSLLVAGSVGSTLIADGAVTTSKITAKAVTADQIAANTITGEEIKAKSVDVNSIASGDIYCKRLTATDGAGYTEMTGSKLEMLDSGSRSLVAIWVEGGVCYINANLAEKISIGTNSGSVLNISNGGFIFSSMMPGFRVNGVSAVESFAIAPGSATESFSANVPYSPHKTSYAVVYYRCTYTGTAGSVKFPITEGGSANVVLKELTAFEAASESMALGCAENITVALGNSPNKTFTITRGNPYRFAIKPSGNSVNANPGSQFEITQVTLCG</sequence>
<name>A0A6N6NL84_9ACTN</name>
<feature type="compositionally biased region" description="Gly residues" evidence="1">
    <location>
        <begin position="17"/>
        <end position="34"/>
    </location>
</feature>
<protein>
    <submittedName>
        <fullName evidence="2">Uncharacterized protein</fullName>
    </submittedName>
</protein>
<reference evidence="2 3" key="1">
    <citation type="submission" date="2019-09" db="EMBL/GenBank/DDBJ databases">
        <title>Whole genome shotgun sequencing (WGS) of Ellagibacter isourolithinifaciens DSM 104140(T) and Adlercreutzia muris DSM 29508(T).</title>
        <authorList>
            <person name="Stoll D.A."/>
            <person name="Danylec N."/>
            <person name="Huch M."/>
        </authorList>
    </citation>
    <scope>NUCLEOTIDE SEQUENCE [LARGE SCALE GENOMIC DNA]</scope>
    <source>
        <strain evidence="2 3">DSM 104140</strain>
    </source>
</reference>
<dbReference type="EMBL" id="WAJR01000033">
    <property type="protein sequence ID" value="KAB1636600.1"/>
    <property type="molecule type" value="Genomic_DNA"/>
</dbReference>
<keyword evidence="3" id="KW-1185">Reference proteome</keyword>
<evidence type="ECO:0000256" key="1">
    <source>
        <dbReference type="SAM" id="MobiDB-lite"/>
    </source>
</evidence>